<feature type="transmembrane region" description="Helical" evidence="7">
    <location>
        <begin position="340"/>
        <end position="356"/>
    </location>
</feature>
<feature type="transmembrane region" description="Helical" evidence="7">
    <location>
        <begin position="362"/>
        <end position="383"/>
    </location>
</feature>
<feature type="transmembrane region" description="Helical" evidence="7">
    <location>
        <begin position="456"/>
        <end position="474"/>
    </location>
</feature>
<comment type="caution">
    <text evidence="9">The sequence shown here is derived from an EMBL/GenBank/DDBJ whole genome shotgun (WGS) entry which is preliminary data.</text>
</comment>
<dbReference type="EMBL" id="JAVDUG010000001">
    <property type="protein sequence ID" value="MDR6775897.1"/>
    <property type="molecule type" value="Genomic_DNA"/>
</dbReference>
<feature type="transmembrane region" description="Helical" evidence="7">
    <location>
        <begin position="205"/>
        <end position="225"/>
    </location>
</feature>
<keyword evidence="5 7" id="KW-1133">Transmembrane helix</keyword>
<feature type="transmembrane region" description="Helical" evidence="7">
    <location>
        <begin position="147"/>
        <end position="167"/>
    </location>
</feature>
<feature type="transmembrane region" description="Helical" evidence="7">
    <location>
        <begin position="173"/>
        <end position="193"/>
    </location>
</feature>
<feature type="transmembrane region" description="Helical" evidence="7">
    <location>
        <begin position="237"/>
        <end position="255"/>
    </location>
</feature>
<accession>A0ABU1Q8E6</accession>
<feature type="domain" description="Major facilitator superfamily (MFS) profile" evidence="8">
    <location>
        <begin position="20"/>
        <end position="479"/>
    </location>
</feature>
<dbReference type="PANTHER" id="PTHR42718">
    <property type="entry name" value="MAJOR FACILITATOR SUPERFAMILY MULTIDRUG TRANSPORTER MFSC"/>
    <property type="match status" value="1"/>
</dbReference>
<dbReference type="Proteomes" id="UP001266807">
    <property type="component" value="Unassembled WGS sequence"/>
</dbReference>
<feature type="transmembrane region" description="Helical" evidence="7">
    <location>
        <begin position="275"/>
        <end position="300"/>
    </location>
</feature>
<feature type="transmembrane region" description="Helical" evidence="7">
    <location>
        <begin position="62"/>
        <end position="81"/>
    </location>
</feature>
<feature type="transmembrane region" description="Helical" evidence="7">
    <location>
        <begin position="404"/>
        <end position="425"/>
    </location>
</feature>
<comment type="subcellular location">
    <subcellularLocation>
        <location evidence="1">Cell membrane</location>
        <topology evidence="1">Multi-pass membrane protein</topology>
    </subcellularLocation>
</comment>
<evidence type="ECO:0000256" key="3">
    <source>
        <dbReference type="ARBA" id="ARBA00022475"/>
    </source>
</evidence>
<sequence length="489" mass="51951">MQSGTISEEQKVPNVKVLPIMFALMLAGIIGTFNETAINIAISDLINQFAITESTVQWLSSGYLLTLGILVPLSGLLIQWFTTRQLFLTSVIISIVGSAIGAMAGSFDILLLGRILQAAGAALLFPLMFNTALIIFPAEKRGKAMGLVTLVFTAGPALGPTTSGLLIDNLSWHWIFWVSLMTLVVALVIGVTFIKNVAPITKPRIDIYSLVLSTIGFGGLVYGISTAGEGDHGWGNPVVIVSLIAGVVALILFVIRQLNMKEPLMNVRTLKNPMFAIGTALVFICMSVDLAAMFVLPMFLIRVLELSALTAGLTLLPGSIISAVLSPVVGSLFDKFGPKFLVVPGLILTAATLWFYSDITVASSIALIVVLHTCLMVGIIMVWMPAQTNGLNQLPAEMYPDGTAIMNTLQQIAGAIGIAMAVSVMTSGVGDFMNNVADPSNPANATLALTAGMQNALFFVMFVALAGLVLGVFVRRVKVQKWSGDSDWS</sequence>
<keyword evidence="10" id="KW-1185">Reference proteome</keyword>
<keyword evidence="4 7" id="KW-0812">Transmembrane</keyword>
<dbReference type="NCBIfam" id="TIGR00711">
    <property type="entry name" value="efflux_EmrB"/>
    <property type="match status" value="1"/>
</dbReference>
<dbReference type="PRINTS" id="PR01036">
    <property type="entry name" value="TCRTETB"/>
</dbReference>
<evidence type="ECO:0000256" key="6">
    <source>
        <dbReference type="ARBA" id="ARBA00023136"/>
    </source>
</evidence>
<dbReference type="CDD" id="cd17503">
    <property type="entry name" value="MFS_LmrB_MDR_like"/>
    <property type="match status" value="1"/>
</dbReference>
<keyword evidence="3" id="KW-1003">Cell membrane</keyword>
<proteinExistence type="predicted"/>
<dbReference type="Gene3D" id="1.20.1250.20">
    <property type="entry name" value="MFS general substrate transporter like domains"/>
    <property type="match status" value="1"/>
</dbReference>
<evidence type="ECO:0000259" key="8">
    <source>
        <dbReference type="PROSITE" id="PS50850"/>
    </source>
</evidence>
<feature type="transmembrane region" description="Helical" evidence="7">
    <location>
        <begin position="115"/>
        <end position="135"/>
    </location>
</feature>
<evidence type="ECO:0000313" key="9">
    <source>
        <dbReference type="EMBL" id="MDR6775897.1"/>
    </source>
</evidence>
<dbReference type="InterPro" id="IPR011701">
    <property type="entry name" value="MFS"/>
</dbReference>
<protein>
    <submittedName>
        <fullName evidence="9">DHA2 family lincomycin resistance protein-like MFS transporter</fullName>
    </submittedName>
</protein>
<name>A0ABU1Q8E6_9BACL</name>
<evidence type="ECO:0000256" key="2">
    <source>
        <dbReference type="ARBA" id="ARBA00022448"/>
    </source>
</evidence>
<keyword evidence="2" id="KW-0813">Transport</keyword>
<dbReference type="InterPro" id="IPR020846">
    <property type="entry name" value="MFS_dom"/>
</dbReference>
<evidence type="ECO:0000256" key="7">
    <source>
        <dbReference type="SAM" id="Phobius"/>
    </source>
</evidence>
<evidence type="ECO:0000313" key="10">
    <source>
        <dbReference type="Proteomes" id="UP001266807"/>
    </source>
</evidence>
<evidence type="ECO:0000256" key="1">
    <source>
        <dbReference type="ARBA" id="ARBA00004651"/>
    </source>
</evidence>
<dbReference type="SUPFAM" id="SSF103473">
    <property type="entry name" value="MFS general substrate transporter"/>
    <property type="match status" value="2"/>
</dbReference>
<reference evidence="9 10" key="1">
    <citation type="submission" date="2023-07" db="EMBL/GenBank/DDBJ databases">
        <title>Sorghum-associated microbial communities from plants grown in Nebraska, USA.</title>
        <authorList>
            <person name="Schachtman D."/>
        </authorList>
    </citation>
    <scope>NUCLEOTIDE SEQUENCE [LARGE SCALE GENOMIC DNA]</scope>
    <source>
        <strain evidence="9 10">BE143</strain>
    </source>
</reference>
<dbReference type="PROSITE" id="PS50850">
    <property type="entry name" value="MFS"/>
    <property type="match status" value="1"/>
</dbReference>
<dbReference type="InterPro" id="IPR004638">
    <property type="entry name" value="EmrB-like"/>
</dbReference>
<feature type="transmembrane region" description="Helical" evidence="7">
    <location>
        <begin position="306"/>
        <end position="333"/>
    </location>
</feature>
<feature type="transmembrane region" description="Helical" evidence="7">
    <location>
        <begin position="86"/>
        <end position="109"/>
    </location>
</feature>
<gene>
    <name evidence="9" type="ORF">J2W98_000144</name>
</gene>
<evidence type="ECO:0000256" key="5">
    <source>
        <dbReference type="ARBA" id="ARBA00022989"/>
    </source>
</evidence>
<feature type="transmembrane region" description="Helical" evidence="7">
    <location>
        <begin position="20"/>
        <end position="42"/>
    </location>
</feature>
<keyword evidence="6 7" id="KW-0472">Membrane</keyword>
<dbReference type="InterPro" id="IPR036259">
    <property type="entry name" value="MFS_trans_sf"/>
</dbReference>
<dbReference type="PANTHER" id="PTHR42718:SF43">
    <property type="entry name" value="LINCOMYCIN RESISTANCE PROTEIN LMRB"/>
    <property type="match status" value="1"/>
</dbReference>
<dbReference type="Pfam" id="PF07690">
    <property type="entry name" value="MFS_1"/>
    <property type="match status" value="1"/>
</dbReference>
<dbReference type="Gene3D" id="1.20.1720.10">
    <property type="entry name" value="Multidrug resistance protein D"/>
    <property type="match status" value="1"/>
</dbReference>
<evidence type="ECO:0000256" key="4">
    <source>
        <dbReference type="ARBA" id="ARBA00022692"/>
    </source>
</evidence>
<organism evidence="9 10">
    <name type="scientific">Paenibacillus peoriae</name>
    <dbReference type="NCBI Taxonomy" id="59893"/>
    <lineage>
        <taxon>Bacteria</taxon>
        <taxon>Bacillati</taxon>
        <taxon>Bacillota</taxon>
        <taxon>Bacilli</taxon>
        <taxon>Bacillales</taxon>
        <taxon>Paenibacillaceae</taxon>
        <taxon>Paenibacillus</taxon>
    </lineage>
</organism>